<dbReference type="Gene3D" id="3.90.1480.10">
    <property type="entry name" value="Alpha-2,3-sialyltransferase"/>
    <property type="match status" value="1"/>
</dbReference>
<dbReference type="AlphaFoldDB" id="A0A9X5C612"/>
<dbReference type="Pfam" id="PF01973">
    <property type="entry name" value="MptE-like"/>
    <property type="match status" value="1"/>
</dbReference>
<feature type="domain" description="6-hydroxymethylpterin diphosphokinase MptE-like" evidence="1">
    <location>
        <begin position="207"/>
        <end position="365"/>
    </location>
</feature>
<dbReference type="RefSeq" id="WP_004071961.1">
    <property type="nucleotide sequence ID" value="NZ_VIRB01000054.1"/>
</dbReference>
<dbReference type="OrthoDB" id="344900at2"/>
<comment type="caution">
    <text evidence="2">The sequence shown here is derived from an EMBL/GenBank/DDBJ whole genome shotgun (WGS) entry which is preliminary data.</text>
</comment>
<accession>A0A9X5C612</accession>
<organism evidence="2 3">
    <name type="scientific">Schaedlerella arabinosiphila</name>
    <dbReference type="NCBI Taxonomy" id="2044587"/>
    <lineage>
        <taxon>Bacteria</taxon>
        <taxon>Bacillati</taxon>
        <taxon>Bacillota</taxon>
        <taxon>Clostridia</taxon>
        <taxon>Lachnospirales</taxon>
        <taxon>Lachnospiraceae</taxon>
        <taxon>Schaedlerella</taxon>
    </lineage>
</organism>
<name>A0A9X5C612_9FIRM</name>
<dbReference type="InterPro" id="IPR002826">
    <property type="entry name" value="MptE-like"/>
</dbReference>
<proteinExistence type="predicted"/>
<evidence type="ECO:0000313" key="3">
    <source>
        <dbReference type="Proteomes" id="UP000474104"/>
    </source>
</evidence>
<reference evidence="2 3" key="1">
    <citation type="submission" date="2019-07" db="EMBL/GenBank/DDBJ databases">
        <title>Draft genome sequences of 15 bacterial species constituting the stable defined intestinal microbiota of the GM15 gnotobiotic mouse model.</title>
        <authorList>
            <person name="Elie C."/>
            <person name="Mathieu A."/>
            <person name="Saliou A."/>
            <person name="Darnaud M."/>
            <person name="Leulier F."/>
            <person name="Tamellini A."/>
        </authorList>
    </citation>
    <scope>NUCLEOTIDE SEQUENCE [LARGE SCALE GENOMIC DNA]</scope>
    <source>
        <strain evidence="3">ASF 502</strain>
    </source>
</reference>
<evidence type="ECO:0000259" key="1">
    <source>
        <dbReference type="Pfam" id="PF01973"/>
    </source>
</evidence>
<dbReference type="PANTHER" id="PTHR41786:SF1">
    <property type="entry name" value="6-HYDROXYMETHYLPTERIN DIPHOSPHOKINASE MPTE-LIKE DOMAIN-CONTAINING PROTEIN"/>
    <property type="match status" value="1"/>
</dbReference>
<gene>
    <name evidence="2" type="ORF">FMM80_08325</name>
</gene>
<dbReference type="PANTHER" id="PTHR41786">
    <property type="entry name" value="MOTILITY ACCESSORY FACTOR MAF"/>
    <property type="match status" value="1"/>
</dbReference>
<dbReference type="Proteomes" id="UP000474104">
    <property type="component" value="Unassembled WGS sequence"/>
</dbReference>
<sequence length="435" mass="50641">MKYVIWGASHRGRILYDLLGKERIAAYIDSDPAKRECSFKGCPVIDYDTYKEQYKEYVVIISMVFGGGVTDLLERDHIFYFSLEKCPPEFMGYGLSRARQTLSGKKLSIPDNLILYGSTLYTVLVYEKLQAEGYENISVFLPSHMNEEKRVLFSQVFPDICIVRACETEETTVLLTEKVKHLEAELSRASVIDIVDWTLYVPGYHNDRIESLKDRHKEKRCFIVATGPSLTYEDLECLNKNREFCISMNSIFTCFPNTKWRPECYVLLDADGVLVWKDEFYKLNDVPYKFIADSQPYFDYTPLEDSWFVYHSILDDFSIKNMLFSDDFSRKVYNGSTVTYVCIQLAVYLGFKEIYLLGVDYNYSQNTKNHFTDQQEPDDVFDGINGQNRIQDISYTAFQKAKEYASEHGIKILNATKKTHLDVFEQVEFETLFCE</sequence>
<evidence type="ECO:0000313" key="2">
    <source>
        <dbReference type="EMBL" id="NDO68684.1"/>
    </source>
</evidence>
<dbReference type="EMBL" id="VIRB01000054">
    <property type="protein sequence ID" value="NDO68684.1"/>
    <property type="molecule type" value="Genomic_DNA"/>
</dbReference>
<protein>
    <submittedName>
        <fullName evidence="2">DUF115 domain-containing protein</fullName>
    </submittedName>
</protein>